<comment type="caution">
    <text evidence="2">The sequence shown here is derived from an EMBL/GenBank/DDBJ whole genome shotgun (WGS) entry which is preliminary data.</text>
</comment>
<feature type="non-terminal residue" evidence="2">
    <location>
        <position position="238"/>
    </location>
</feature>
<name>A0ABN9VSN3_9DINO</name>
<evidence type="ECO:0000313" key="3">
    <source>
        <dbReference type="Proteomes" id="UP001189429"/>
    </source>
</evidence>
<sequence length="238" mass="23983">MPADGPAEAAGCAAGGHADNVALVAEAAAVEVDSLLPGGGVAGAALAAAWRARPGRLAIVPGALLAAGAVAGALRGQASTTRGSGSEGDVVQLLHEKTTALAHDDDIDSADPCKNRTLMVKLHDALEDFKDVYSKFADANATGDFAAWDPCKVSKVAAIKTAKMMNQSAHWKRHSAAKGSRRRNSTAPKGSRGSAEEAPAKGSARAPAGPAEGGGANRSRVKAAEEGSCSGPSQDRRK</sequence>
<accession>A0ABN9VSN3</accession>
<dbReference type="Proteomes" id="UP001189429">
    <property type="component" value="Unassembled WGS sequence"/>
</dbReference>
<keyword evidence="3" id="KW-1185">Reference proteome</keyword>
<feature type="region of interest" description="Disordered" evidence="1">
    <location>
        <begin position="165"/>
        <end position="238"/>
    </location>
</feature>
<organism evidence="2 3">
    <name type="scientific">Prorocentrum cordatum</name>
    <dbReference type="NCBI Taxonomy" id="2364126"/>
    <lineage>
        <taxon>Eukaryota</taxon>
        <taxon>Sar</taxon>
        <taxon>Alveolata</taxon>
        <taxon>Dinophyceae</taxon>
        <taxon>Prorocentrales</taxon>
        <taxon>Prorocentraceae</taxon>
        <taxon>Prorocentrum</taxon>
    </lineage>
</organism>
<evidence type="ECO:0000313" key="2">
    <source>
        <dbReference type="EMBL" id="CAK0875239.1"/>
    </source>
</evidence>
<dbReference type="EMBL" id="CAUYUJ010017491">
    <property type="protein sequence ID" value="CAK0875239.1"/>
    <property type="molecule type" value="Genomic_DNA"/>
</dbReference>
<reference evidence="2" key="1">
    <citation type="submission" date="2023-10" db="EMBL/GenBank/DDBJ databases">
        <authorList>
            <person name="Chen Y."/>
            <person name="Shah S."/>
            <person name="Dougan E. K."/>
            <person name="Thang M."/>
            <person name="Chan C."/>
        </authorList>
    </citation>
    <scope>NUCLEOTIDE SEQUENCE [LARGE SCALE GENOMIC DNA]</scope>
</reference>
<proteinExistence type="predicted"/>
<feature type="compositionally biased region" description="Basic residues" evidence="1">
    <location>
        <begin position="170"/>
        <end position="184"/>
    </location>
</feature>
<protein>
    <submittedName>
        <fullName evidence="2">Uncharacterized protein</fullName>
    </submittedName>
</protein>
<evidence type="ECO:0000256" key="1">
    <source>
        <dbReference type="SAM" id="MobiDB-lite"/>
    </source>
</evidence>
<gene>
    <name evidence="2" type="ORF">PCOR1329_LOCUS59949</name>
</gene>